<proteinExistence type="predicted"/>
<accession>A0A917E1W2</accession>
<dbReference type="PROSITE" id="PS51257">
    <property type="entry name" value="PROKAR_LIPOPROTEIN"/>
    <property type="match status" value="1"/>
</dbReference>
<reference evidence="1" key="2">
    <citation type="submission" date="2020-09" db="EMBL/GenBank/DDBJ databases">
        <authorList>
            <person name="Sun Q."/>
            <person name="Zhou Y."/>
        </authorList>
    </citation>
    <scope>NUCLEOTIDE SEQUENCE</scope>
    <source>
        <strain evidence="1">CGMCC 1.15367</strain>
    </source>
</reference>
<evidence type="ECO:0008006" key="3">
    <source>
        <dbReference type="Google" id="ProtNLM"/>
    </source>
</evidence>
<dbReference type="RefSeq" id="WP_188907182.1">
    <property type="nucleotide sequence ID" value="NZ_BMIQ01000001.1"/>
</dbReference>
<protein>
    <recommendedName>
        <fullName evidence="3">Lipoprotein</fullName>
    </recommendedName>
</protein>
<keyword evidence="2" id="KW-1185">Reference proteome</keyword>
<dbReference type="Proteomes" id="UP000644699">
    <property type="component" value="Unassembled WGS sequence"/>
</dbReference>
<dbReference type="EMBL" id="BMIQ01000001">
    <property type="protein sequence ID" value="GGD94206.1"/>
    <property type="molecule type" value="Genomic_DNA"/>
</dbReference>
<evidence type="ECO:0000313" key="1">
    <source>
        <dbReference type="EMBL" id="GGD94206.1"/>
    </source>
</evidence>
<reference evidence="1" key="1">
    <citation type="journal article" date="2014" name="Int. J. Syst. Evol. Microbiol.">
        <title>Complete genome sequence of Corynebacterium casei LMG S-19264T (=DSM 44701T), isolated from a smear-ripened cheese.</title>
        <authorList>
            <consortium name="US DOE Joint Genome Institute (JGI-PGF)"/>
            <person name="Walter F."/>
            <person name="Albersmeier A."/>
            <person name="Kalinowski J."/>
            <person name="Ruckert C."/>
        </authorList>
    </citation>
    <scope>NUCLEOTIDE SEQUENCE</scope>
    <source>
        <strain evidence="1">CGMCC 1.15367</strain>
    </source>
</reference>
<name>A0A917E1W2_9HYPH</name>
<comment type="caution">
    <text evidence="1">The sequence shown here is derived from an EMBL/GenBank/DDBJ whole genome shotgun (WGS) entry which is preliminary data.</text>
</comment>
<sequence length="151" mass="16521">MQCRHAALIVCASALSACTPQVPTIDMSGMTLSRFELFRYGVTDPHVQTTPYRLTPQNLTDIKTHFSANFTDGRTLEFGPISARQKADGSLAICGLVSVRNPDAWATGMKLFDGSASFDQFGVLRFKPNRLADANAKTLDIYTDCRDLGVL</sequence>
<evidence type="ECO:0000313" key="2">
    <source>
        <dbReference type="Proteomes" id="UP000644699"/>
    </source>
</evidence>
<gene>
    <name evidence="1" type="ORF">GCM10011390_11170</name>
</gene>
<dbReference type="AlphaFoldDB" id="A0A917E1W2"/>
<organism evidence="1 2">
    <name type="scientific">Aureimonas endophytica</name>
    <dbReference type="NCBI Taxonomy" id="2027858"/>
    <lineage>
        <taxon>Bacteria</taxon>
        <taxon>Pseudomonadati</taxon>
        <taxon>Pseudomonadota</taxon>
        <taxon>Alphaproteobacteria</taxon>
        <taxon>Hyphomicrobiales</taxon>
        <taxon>Aurantimonadaceae</taxon>
        <taxon>Aureimonas</taxon>
    </lineage>
</organism>